<dbReference type="PATRIC" id="fig|40335.7.peg.1699"/>
<accession>A0A0W0ZXG8</accession>
<proteinExistence type="predicted"/>
<dbReference type="EMBL" id="LNZA01000001">
    <property type="protein sequence ID" value="KTD73754.1"/>
    <property type="molecule type" value="Genomic_DNA"/>
</dbReference>
<dbReference type="Proteomes" id="UP000054693">
    <property type="component" value="Unassembled WGS sequence"/>
</dbReference>
<evidence type="ECO:0000313" key="2">
    <source>
        <dbReference type="Proteomes" id="UP000054693"/>
    </source>
</evidence>
<gene>
    <name evidence="1" type="ORF">Ltuc_1601</name>
</gene>
<reference evidence="1 2" key="1">
    <citation type="submission" date="2015-11" db="EMBL/GenBank/DDBJ databases">
        <title>Genomic analysis of 38 Legionella species identifies large and diverse effector repertoires.</title>
        <authorList>
            <person name="Burstein D."/>
            <person name="Amaro F."/>
            <person name="Zusman T."/>
            <person name="Lifshitz Z."/>
            <person name="Cohen O."/>
            <person name="Gilbert J.A."/>
            <person name="Pupko T."/>
            <person name="Shuman H.A."/>
            <person name="Segal G."/>
        </authorList>
    </citation>
    <scope>NUCLEOTIDE SEQUENCE [LARGE SCALE GENOMIC DNA]</scope>
    <source>
        <strain evidence="1 2">ATCC 49180</strain>
    </source>
</reference>
<keyword evidence="2" id="KW-1185">Reference proteome</keyword>
<dbReference type="AlphaFoldDB" id="A0A0W0ZXG8"/>
<sequence length="82" mass="9148">MSLGQEMMIYAMNILQQSSDRLSIQAGLQEGATPITIVINENNNDMLRYFLRAARLAKIEVNVERLVPEPSSHSLTAKTSLN</sequence>
<evidence type="ECO:0000313" key="1">
    <source>
        <dbReference type="EMBL" id="KTD73754.1"/>
    </source>
</evidence>
<protein>
    <submittedName>
        <fullName evidence="1">Uncharacterized protein</fullName>
    </submittedName>
</protein>
<name>A0A0W0ZXG8_9GAMM</name>
<organism evidence="1 2">
    <name type="scientific">Legionella tucsonensis</name>
    <dbReference type="NCBI Taxonomy" id="40335"/>
    <lineage>
        <taxon>Bacteria</taxon>
        <taxon>Pseudomonadati</taxon>
        <taxon>Pseudomonadota</taxon>
        <taxon>Gammaproteobacteria</taxon>
        <taxon>Legionellales</taxon>
        <taxon>Legionellaceae</taxon>
        <taxon>Legionella</taxon>
    </lineage>
</organism>
<comment type="caution">
    <text evidence="1">The sequence shown here is derived from an EMBL/GenBank/DDBJ whole genome shotgun (WGS) entry which is preliminary data.</text>
</comment>